<dbReference type="InterPro" id="IPR057202">
    <property type="entry name" value="DUF7880"/>
</dbReference>
<evidence type="ECO:0000259" key="1">
    <source>
        <dbReference type="Pfam" id="PF25306"/>
    </source>
</evidence>
<comment type="caution">
    <text evidence="2">The sequence shown here is derived from an EMBL/GenBank/DDBJ whole genome shotgun (WGS) entry which is preliminary data.</text>
</comment>
<organism evidence="2 3">
    <name type="scientific">Coptis chinensis</name>
    <dbReference type="NCBI Taxonomy" id="261450"/>
    <lineage>
        <taxon>Eukaryota</taxon>
        <taxon>Viridiplantae</taxon>
        <taxon>Streptophyta</taxon>
        <taxon>Embryophyta</taxon>
        <taxon>Tracheophyta</taxon>
        <taxon>Spermatophyta</taxon>
        <taxon>Magnoliopsida</taxon>
        <taxon>Ranunculales</taxon>
        <taxon>Ranunculaceae</taxon>
        <taxon>Coptidoideae</taxon>
        <taxon>Coptis</taxon>
    </lineage>
</organism>
<reference evidence="2 3" key="1">
    <citation type="submission" date="2020-10" db="EMBL/GenBank/DDBJ databases">
        <title>The Coptis chinensis genome and diversification of protoberbering-type alkaloids.</title>
        <authorList>
            <person name="Wang B."/>
            <person name="Shu S."/>
            <person name="Song C."/>
            <person name="Liu Y."/>
        </authorList>
    </citation>
    <scope>NUCLEOTIDE SEQUENCE [LARGE SCALE GENOMIC DNA]</scope>
    <source>
        <strain evidence="2">HL-2020</strain>
        <tissue evidence="2">Leaf</tissue>
    </source>
</reference>
<protein>
    <recommendedName>
        <fullName evidence="1">DUF7880 domain-containing protein</fullName>
    </recommendedName>
</protein>
<evidence type="ECO:0000313" key="2">
    <source>
        <dbReference type="EMBL" id="KAF9614702.1"/>
    </source>
</evidence>
<sequence length="124" mass="13685">MLPTDLYLRSGPAASLRVNIRAVAQYASEYGKGKAATDDVDQCLRALEDLDSLFLRASRNDQQVSVELMKAKIFTALGALDSLLQTIPSSVLDKGKAIADAYRVKEDREPEKLDPEMQKLESLL</sequence>
<gene>
    <name evidence="2" type="ORF">IFM89_019830</name>
</gene>
<dbReference type="EMBL" id="JADFTS010000003">
    <property type="protein sequence ID" value="KAF9614702.1"/>
    <property type="molecule type" value="Genomic_DNA"/>
</dbReference>
<evidence type="ECO:0000313" key="3">
    <source>
        <dbReference type="Proteomes" id="UP000631114"/>
    </source>
</evidence>
<dbReference type="Pfam" id="PF25306">
    <property type="entry name" value="DUF7880"/>
    <property type="match status" value="1"/>
</dbReference>
<dbReference type="PANTHER" id="PTHR36014">
    <property type="entry name" value="OS03G0176600 PROTEIN"/>
    <property type="match status" value="1"/>
</dbReference>
<dbReference type="Proteomes" id="UP000631114">
    <property type="component" value="Unassembled WGS sequence"/>
</dbReference>
<feature type="domain" description="DUF7880" evidence="1">
    <location>
        <begin position="7"/>
        <end position="98"/>
    </location>
</feature>
<proteinExistence type="predicted"/>
<keyword evidence="3" id="KW-1185">Reference proteome</keyword>
<name>A0A835IDI3_9MAGN</name>
<dbReference type="OrthoDB" id="512787at2759"/>
<dbReference type="AlphaFoldDB" id="A0A835IDI3"/>
<accession>A0A835IDI3</accession>
<dbReference type="PANTHER" id="PTHR36014:SF1">
    <property type="entry name" value="OS03G0176700 PROTEIN"/>
    <property type="match status" value="1"/>
</dbReference>